<keyword evidence="1" id="KW-0547">Nucleotide-binding</keyword>
<keyword evidence="2" id="KW-0067">ATP-binding</keyword>
<dbReference type="Gene3D" id="3.40.50.300">
    <property type="entry name" value="P-loop containing nucleotide triphosphate hydrolases"/>
    <property type="match status" value="1"/>
</dbReference>
<dbReference type="InterPro" id="IPR027417">
    <property type="entry name" value="P-loop_NTPase"/>
</dbReference>
<feature type="domain" description="DNA mismatch repair proteins mutS family" evidence="5">
    <location>
        <begin position="378"/>
        <end position="565"/>
    </location>
</feature>
<keyword evidence="4" id="KW-0812">Transmembrane</keyword>
<organism evidence="6 7">
    <name type="scientific">Segatella baroniae F0067</name>
    <dbReference type="NCBI Taxonomy" id="1115809"/>
    <lineage>
        <taxon>Bacteria</taxon>
        <taxon>Pseudomonadati</taxon>
        <taxon>Bacteroidota</taxon>
        <taxon>Bacteroidia</taxon>
        <taxon>Bacteroidales</taxon>
        <taxon>Prevotellaceae</taxon>
        <taxon>Segatella</taxon>
    </lineage>
</organism>
<keyword evidence="3" id="KW-0238">DNA-binding</keyword>
<keyword evidence="4" id="KW-1133">Transmembrane helix</keyword>
<dbReference type="InterPro" id="IPR045076">
    <property type="entry name" value="MutS"/>
</dbReference>
<evidence type="ECO:0000256" key="4">
    <source>
        <dbReference type="SAM" id="Phobius"/>
    </source>
</evidence>
<dbReference type="AlphaFoldDB" id="U2QI41"/>
<keyword evidence="4" id="KW-0472">Membrane</keyword>
<name>U2QI41_9BACT</name>
<evidence type="ECO:0000313" key="6">
    <source>
        <dbReference type="EMBL" id="ERK38467.1"/>
    </source>
</evidence>
<feature type="transmembrane region" description="Helical" evidence="4">
    <location>
        <begin position="27"/>
        <end position="47"/>
    </location>
</feature>
<dbReference type="PATRIC" id="fig|1115809.3.peg.2171"/>
<dbReference type="InterPro" id="IPR000432">
    <property type="entry name" value="DNA_mismatch_repair_MutS_C"/>
</dbReference>
<protein>
    <submittedName>
        <fullName evidence="6">MutS domain V protein</fullName>
    </submittedName>
</protein>
<evidence type="ECO:0000313" key="7">
    <source>
        <dbReference type="Proteomes" id="UP000016648"/>
    </source>
</evidence>
<dbReference type="RefSeq" id="WP_021590458.1">
    <property type="nucleotide sequence ID" value="NZ_AWEY01000038.1"/>
</dbReference>
<sequence length="566" mass="64732">MDNYQYYTSRHETLAGIVARLKRRNRVFILTEILFFCLFIGGLAAYVGTPLGWTALLLSGLSLACYVIARLLDGRNARRIAYSENLQHVYQHELEALQGDYSHFDDGRDFVDYHHPFTFDLDVFGPRSLYARMNRSVTSGGRRLLASHLSFEKICFQPREVAFFSRQLAFMDEFQALGQERKTDTLGILALRNMMKGMPLPAWMGRMWAKLLACCMIGLVLSSVVLAVFGVLEATFPLFYATLQFFLVFLLCNAKARSIGRQTDLLHRESEGFVRLLRLCERQQAWPESMEAEVEELRKAMKSARLLEDFIRRLDRRGNILGLFLLDAFLLNDFFLNHPAAVQAEVVESETMVYEAEGLFHPFLGAEAVTNDFAIPDGSYTIVTGANMAGKSTFLRTLGINYVLARNGIPVFARRMRVSRFNLFSSMRTTDDLAEGISYFNAELLRLEQLVHFCKHPSYREGLPSEEQHTLIILDEILKGTNSLDKLNGSRLFLERICKLPVSGVIATHDLELSRLSEERPDRFRNYCFEIELGENVTYSYRITPGVARNQNATYLLKRVLKVIEE</sequence>
<dbReference type="PANTHER" id="PTHR11361:SF99">
    <property type="entry name" value="DNA MISMATCH REPAIR PROTEIN"/>
    <property type="match status" value="1"/>
</dbReference>
<dbReference type="Pfam" id="PF00488">
    <property type="entry name" value="MutS_V"/>
    <property type="match status" value="1"/>
</dbReference>
<comment type="caution">
    <text evidence="6">The sequence shown here is derived from an EMBL/GenBank/DDBJ whole genome shotgun (WGS) entry which is preliminary data.</text>
</comment>
<dbReference type="PANTHER" id="PTHR11361">
    <property type="entry name" value="DNA MISMATCH REPAIR PROTEIN MUTS FAMILY MEMBER"/>
    <property type="match status" value="1"/>
</dbReference>
<dbReference type="SUPFAM" id="SSF52540">
    <property type="entry name" value="P-loop containing nucleoside triphosphate hydrolases"/>
    <property type="match status" value="1"/>
</dbReference>
<keyword evidence="7" id="KW-1185">Reference proteome</keyword>
<dbReference type="EMBL" id="AWEY01000038">
    <property type="protein sequence ID" value="ERK38467.1"/>
    <property type="molecule type" value="Genomic_DNA"/>
</dbReference>
<evidence type="ECO:0000256" key="2">
    <source>
        <dbReference type="ARBA" id="ARBA00022840"/>
    </source>
</evidence>
<dbReference type="Proteomes" id="UP000016648">
    <property type="component" value="Unassembled WGS sequence"/>
</dbReference>
<evidence type="ECO:0000256" key="1">
    <source>
        <dbReference type="ARBA" id="ARBA00022741"/>
    </source>
</evidence>
<gene>
    <name evidence="6" type="ORF">HMPREF9135_1401</name>
</gene>
<feature type="transmembrane region" description="Helical" evidence="4">
    <location>
        <begin position="211"/>
        <end position="232"/>
    </location>
</feature>
<dbReference type="GO" id="GO:0006298">
    <property type="term" value="P:mismatch repair"/>
    <property type="evidence" value="ECO:0007669"/>
    <property type="project" value="InterPro"/>
</dbReference>
<feature type="transmembrane region" description="Helical" evidence="4">
    <location>
        <begin position="53"/>
        <end position="72"/>
    </location>
</feature>
<dbReference type="GO" id="GO:0030983">
    <property type="term" value="F:mismatched DNA binding"/>
    <property type="evidence" value="ECO:0007669"/>
    <property type="project" value="InterPro"/>
</dbReference>
<dbReference type="GO" id="GO:0005524">
    <property type="term" value="F:ATP binding"/>
    <property type="evidence" value="ECO:0007669"/>
    <property type="project" value="UniProtKB-KW"/>
</dbReference>
<dbReference type="GO" id="GO:0140664">
    <property type="term" value="F:ATP-dependent DNA damage sensor activity"/>
    <property type="evidence" value="ECO:0007669"/>
    <property type="project" value="InterPro"/>
</dbReference>
<proteinExistence type="predicted"/>
<reference evidence="6 7" key="1">
    <citation type="submission" date="2013-08" db="EMBL/GenBank/DDBJ databases">
        <authorList>
            <person name="Durkin A.S."/>
            <person name="Haft D.R."/>
            <person name="McCorrison J."/>
            <person name="Torralba M."/>
            <person name="Gillis M."/>
            <person name="Haft D.H."/>
            <person name="Methe B."/>
            <person name="Sutton G."/>
            <person name="Nelson K.E."/>
        </authorList>
    </citation>
    <scope>NUCLEOTIDE SEQUENCE [LARGE SCALE GENOMIC DNA]</scope>
    <source>
        <strain evidence="6 7">F0067</strain>
    </source>
</reference>
<evidence type="ECO:0000259" key="5">
    <source>
        <dbReference type="SMART" id="SM00534"/>
    </source>
</evidence>
<feature type="transmembrane region" description="Helical" evidence="4">
    <location>
        <begin position="238"/>
        <end position="256"/>
    </location>
</feature>
<dbReference type="GO" id="GO:0005829">
    <property type="term" value="C:cytosol"/>
    <property type="evidence" value="ECO:0007669"/>
    <property type="project" value="TreeGrafter"/>
</dbReference>
<accession>U2QI41</accession>
<evidence type="ECO:0000256" key="3">
    <source>
        <dbReference type="ARBA" id="ARBA00023125"/>
    </source>
</evidence>
<dbReference type="SMART" id="SM00534">
    <property type="entry name" value="MUTSac"/>
    <property type="match status" value="1"/>
</dbReference>